<keyword evidence="8" id="KW-1185">Reference proteome</keyword>
<evidence type="ECO:0000256" key="6">
    <source>
        <dbReference type="SAM" id="Phobius"/>
    </source>
</evidence>
<dbReference type="AlphaFoldDB" id="A0A8B9C956"/>
<gene>
    <name evidence="7" type="primary">TMEM170B</name>
</gene>
<evidence type="ECO:0000256" key="5">
    <source>
        <dbReference type="ARBA" id="ARBA00023136"/>
    </source>
</evidence>
<dbReference type="InterPro" id="IPR019334">
    <property type="entry name" value="TMEM170A/B/YPR153W-like"/>
</dbReference>
<feature type="transmembrane region" description="Helical" evidence="6">
    <location>
        <begin position="68"/>
        <end position="88"/>
    </location>
</feature>
<feature type="transmembrane region" description="Helical" evidence="6">
    <location>
        <begin position="34"/>
        <end position="61"/>
    </location>
</feature>
<dbReference type="GeneTree" id="ENSGT00940000160424"/>
<proteinExistence type="inferred from homology"/>
<dbReference type="GO" id="GO:0005886">
    <property type="term" value="C:plasma membrane"/>
    <property type="evidence" value="ECO:0007669"/>
    <property type="project" value="Ensembl"/>
</dbReference>
<accession>A0A8B9C956</accession>
<evidence type="ECO:0000256" key="2">
    <source>
        <dbReference type="ARBA" id="ARBA00006325"/>
    </source>
</evidence>
<organism evidence="7 8">
    <name type="scientific">Anser brachyrhynchus</name>
    <name type="common">Pink-footed goose</name>
    <dbReference type="NCBI Taxonomy" id="132585"/>
    <lineage>
        <taxon>Eukaryota</taxon>
        <taxon>Metazoa</taxon>
        <taxon>Chordata</taxon>
        <taxon>Craniata</taxon>
        <taxon>Vertebrata</taxon>
        <taxon>Euteleostomi</taxon>
        <taxon>Archelosauria</taxon>
        <taxon>Archosauria</taxon>
        <taxon>Dinosauria</taxon>
        <taxon>Saurischia</taxon>
        <taxon>Theropoda</taxon>
        <taxon>Coelurosauria</taxon>
        <taxon>Aves</taxon>
        <taxon>Neognathae</taxon>
        <taxon>Galloanserae</taxon>
        <taxon>Anseriformes</taxon>
        <taxon>Anatidae</taxon>
        <taxon>Anserinae</taxon>
        <taxon>Anser</taxon>
    </lineage>
</organism>
<protein>
    <submittedName>
        <fullName evidence="7">Transmembrane protein 170B</fullName>
    </submittedName>
</protein>
<keyword evidence="5 6" id="KW-0472">Membrane</keyword>
<sequence>MKVEAGDLSAINLSVQQVLSLWAHGTVLRSLTEMWYWVFLWALFSSLFVHGAVGVLMFLMLQRHRQGRLISVIVVCIGFLGSITGAMITSKAHMEPVENLTLCCSSWNLQSSRKEYGSLRSSHLWCWTDSTDINYLIFKDSCNTLRLM</sequence>
<reference evidence="7" key="1">
    <citation type="submission" date="2025-08" db="UniProtKB">
        <authorList>
            <consortium name="Ensembl"/>
        </authorList>
    </citation>
    <scope>IDENTIFICATION</scope>
</reference>
<dbReference type="Ensembl" id="ENSABRT00000023480.1">
    <property type="protein sequence ID" value="ENSABRP00000016486.1"/>
    <property type="gene ID" value="ENSABRG00000014470.1"/>
</dbReference>
<evidence type="ECO:0000256" key="3">
    <source>
        <dbReference type="ARBA" id="ARBA00022692"/>
    </source>
</evidence>
<comment type="subcellular location">
    <subcellularLocation>
        <location evidence="1">Membrane</location>
        <topology evidence="1">Multi-pass membrane protein</topology>
    </subcellularLocation>
</comment>
<evidence type="ECO:0000256" key="1">
    <source>
        <dbReference type="ARBA" id="ARBA00004141"/>
    </source>
</evidence>
<evidence type="ECO:0000313" key="8">
    <source>
        <dbReference type="Proteomes" id="UP000694426"/>
    </source>
</evidence>
<keyword evidence="3 6" id="KW-0812">Transmembrane</keyword>
<evidence type="ECO:0000256" key="4">
    <source>
        <dbReference type="ARBA" id="ARBA00022989"/>
    </source>
</evidence>
<dbReference type="Pfam" id="PF10190">
    <property type="entry name" value="Tmemb_170"/>
    <property type="match status" value="1"/>
</dbReference>
<dbReference type="PANTHER" id="PTHR22779:SF4">
    <property type="entry name" value="TRANSMEMBRANE PROTEIN 170B"/>
    <property type="match status" value="1"/>
</dbReference>
<evidence type="ECO:0000313" key="7">
    <source>
        <dbReference type="Ensembl" id="ENSABRP00000016486.1"/>
    </source>
</evidence>
<reference evidence="7" key="2">
    <citation type="submission" date="2025-09" db="UniProtKB">
        <authorList>
            <consortium name="Ensembl"/>
        </authorList>
    </citation>
    <scope>IDENTIFICATION</scope>
</reference>
<dbReference type="GO" id="GO:0090090">
    <property type="term" value="P:negative regulation of canonical Wnt signaling pathway"/>
    <property type="evidence" value="ECO:0007669"/>
    <property type="project" value="Ensembl"/>
</dbReference>
<dbReference type="PANTHER" id="PTHR22779">
    <property type="entry name" value="SD17342P"/>
    <property type="match status" value="1"/>
</dbReference>
<dbReference type="Proteomes" id="UP000694426">
    <property type="component" value="Unplaced"/>
</dbReference>
<keyword evidence="4 6" id="KW-1133">Transmembrane helix</keyword>
<comment type="similarity">
    <text evidence="2">Belongs to the TMEM170 family.</text>
</comment>
<name>A0A8B9C956_9AVES</name>